<name>A0A1X2IFD9_9FUNG</name>
<dbReference type="InterPro" id="IPR023398">
    <property type="entry name" value="TIF_eIF4e-like"/>
</dbReference>
<evidence type="ECO:0000313" key="8">
    <source>
        <dbReference type="Proteomes" id="UP000193560"/>
    </source>
</evidence>
<keyword evidence="2 6" id="KW-0396">Initiation factor</keyword>
<reference evidence="7 8" key="1">
    <citation type="submission" date="2016-07" db="EMBL/GenBank/DDBJ databases">
        <title>Pervasive Adenine N6-methylation of Active Genes in Fungi.</title>
        <authorList>
            <consortium name="DOE Joint Genome Institute"/>
            <person name="Mondo S.J."/>
            <person name="Dannebaum R.O."/>
            <person name="Kuo R.C."/>
            <person name="Labutti K."/>
            <person name="Haridas S."/>
            <person name="Kuo A."/>
            <person name="Salamov A."/>
            <person name="Ahrendt S.R."/>
            <person name="Lipzen A."/>
            <person name="Sullivan W."/>
            <person name="Andreopoulos W.B."/>
            <person name="Clum A."/>
            <person name="Lindquist E."/>
            <person name="Daum C."/>
            <person name="Ramamoorthy G.K."/>
            <person name="Gryganskyi A."/>
            <person name="Culley D."/>
            <person name="Magnuson J.K."/>
            <person name="James T.Y."/>
            <person name="O'Malley M.A."/>
            <person name="Stajich J.E."/>
            <person name="Spatafora J.W."/>
            <person name="Visel A."/>
            <person name="Grigoriev I.V."/>
        </authorList>
    </citation>
    <scope>NUCLEOTIDE SEQUENCE [LARGE SCALE GENOMIC DNA]</scope>
    <source>
        <strain evidence="7 8">NRRL 1336</strain>
    </source>
</reference>
<dbReference type="GO" id="GO:0003743">
    <property type="term" value="F:translation initiation factor activity"/>
    <property type="evidence" value="ECO:0007669"/>
    <property type="project" value="UniProtKB-KW"/>
</dbReference>
<keyword evidence="3" id="KW-0810">Translation regulation</keyword>
<dbReference type="STRING" id="90262.A0A1X2IFD9"/>
<dbReference type="GO" id="GO:0006417">
    <property type="term" value="P:regulation of translation"/>
    <property type="evidence" value="ECO:0007669"/>
    <property type="project" value="UniProtKB-KW"/>
</dbReference>
<protein>
    <submittedName>
        <fullName evidence="7">Translation initiation factor eIF 4e-like domain-containing protein</fullName>
    </submittedName>
</protein>
<accession>A0A1X2IFD9</accession>
<gene>
    <name evidence="7" type="ORF">BCR42DRAFT_352421</name>
</gene>
<keyword evidence="4 6" id="KW-0694">RNA-binding</keyword>
<sequence>MAQIDNEWHNITQDNHKSIVPVPEGLDLTVTHPLQNAWTFYYDNPVLNNNAQSWAENLKELVTVDTVEDFWGAFNNLTKVDQLEPSSNYHLFKKGIRPEWEDPANANGGKFVIQFPRARSGNTINLFWLNMVLAVIGEQFVNDEACGTVIAIRRNYFRIALWTKSSQRNESLESIGHNIRELLNLPMHLTMDFIPHESAQIHEKFTL</sequence>
<evidence type="ECO:0000256" key="3">
    <source>
        <dbReference type="ARBA" id="ARBA00022845"/>
    </source>
</evidence>
<dbReference type="EMBL" id="MCGE01000012">
    <property type="protein sequence ID" value="ORZ15613.1"/>
    <property type="molecule type" value="Genomic_DNA"/>
</dbReference>
<dbReference type="OrthoDB" id="590761at2759"/>
<dbReference type="AlphaFoldDB" id="A0A1X2IFD9"/>
<comment type="caution">
    <text evidence="7">The sequence shown here is derived from an EMBL/GenBank/DDBJ whole genome shotgun (WGS) entry which is preliminary data.</text>
</comment>
<organism evidence="7 8">
    <name type="scientific">Absidia repens</name>
    <dbReference type="NCBI Taxonomy" id="90262"/>
    <lineage>
        <taxon>Eukaryota</taxon>
        <taxon>Fungi</taxon>
        <taxon>Fungi incertae sedis</taxon>
        <taxon>Mucoromycota</taxon>
        <taxon>Mucoromycotina</taxon>
        <taxon>Mucoromycetes</taxon>
        <taxon>Mucorales</taxon>
        <taxon>Cunninghamellaceae</taxon>
        <taxon>Absidia</taxon>
    </lineage>
</organism>
<dbReference type="Gene3D" id="3.30.760.10">
    <property type="entry name" value="RNA Cap, Translation Initiation Factor Eif4e"/>
    <property type="match status" value="1"/>
</dbReference>
<evidence type="ECO:0000313" key="7">
    <source>
        <dbReference type="EMBL" id="ORZ15613.1"/>
    </source>
</evidence>
<dbReference type="Proteomes" id="UP000193560">
    <property type="component" value="Unassembled WGS sequence"/>
</dbReference>
<evidence type="ECO:0000256" key="6">
    <source>
        <dbReference type="RuleBase" id="RU004374"/>
    </source>
</evidence>
<dbReference type="PANTHER" id="PTHR11960:SF8">
    <property type="entry name" value="EUKARYOTIC TRANSLATION INITIATION FACTOR 4E1-RELATED"/>
    <property type="match status" value="1"/>
</dbReference>
<evidence type="ECO:0000256" key="4">
    <source>
        <dbReference type="ARBA" id="ARBA00022884"/>
    </source>
</evidence>
<comment type="similarity">
    <text evidence="1 6">Belongs to the eukaryotic initiation factor 4E family.</text>
</comment>
<proteinExistence type="inferred from homology"/>
<dbReference type="PANTHER" id="PTHR11960">
    <property type="entry name" value="EUKARYOTIC TRANSLATION INITIATION FACTOR 4E RELATED"/>
    <property type="match status" value="1"/>
</dbReference>
<keyword evidence="5 6" id="KW-0648">Protein biosynthesis</keyword>
<keyword evidence="8" id="KW-1185">Reference proteome</keyword>
<evidence type="ECO:0000256" key="2">
    <source>
        <dbReference type="ARBA" id="ARBA00022540"/>
    </source>
</evidence>
<dbReference type="SUPFAM" id="SSF55418">
    <property type="entry name" value="eIF4e-like"/>
    <property type="match status" value="1"/>
</dbReference>
<evidence type="ECO:0000256" key="5">
    <source>
        <dbReference type="ARBA" id="ARBA00022917"/>
    </source>
</evidence>
<dbReference type="Pfam" id="PF01652">
    <property type="entry name" value="IF4E"/>
    <property type="match status" value="1"/>
</dbReference>
<dbReference type="InterPro" id="IPR001040">
    <property type="entry name" value="TIF_eIF_4E"/>
</dbReference>
<dbReference type="GO" id="GO:0016281">
    <property type="term" value="C:eukaryotic translation initiation factor 4F complex"/>
    <property type="evidence" value="ECO:0007669"/>
    <property type="project" value="TreeGrafter"/>
</dbReference>
<evidence type="ECO:0000256" key="1">
    <source>
        <dbReference type="ARBA" id="ARBA00009860"/>
    </source>
</evidence>
<dbReference type="GO" id="GO:0000340">
    <property type="term" value="F:RNA 7-methylguanosine cap binding"/>
    <property type="evidence" value="ECO:0007669"/>
    <property type="project" value="TreeGrafter"/>
</dbReference>